<dbReference type="Pfam" id="PF25025">
    <property type="entry name" value="EF-Ts_N"/>
    <property type="match status" value="1"/>
</dbReference>
<organism evidence="7 8">
    <name type="scientific">Protopolystoma xenopodis</name>
    <dbReference type="NCBI Taxonomy" id="117903"/>
    <lineage>
        <taxon>Eukaryota</taxon>
        <taxon>Metazoa</taxon>
        <taxon>Spiralia</taxon>
        <taxon>Lophotrochozoa</taxon>
        <taxon>Platyhelminthes</taxon>
        <taxon>Monogenea</taxon>
        <taxon>Polyopisthocotylea</taxon>
        <taxon>Polystomatidea</taxon>
        <taxon>Polystomatidae</taxon>
        <taxon>Protopolystoma</taxon>
    </lineage>
</organism>
<dbReference type="CDD" id="cd14275">
    <property type="entry name" value="UBA_EF-Ts"/>
    <property type="match status" value="1"/>
</dbReference>
<evidence type="ECO:0000256" key="3">
    <source>
        <dbReference type="ARBA" id="ARBA00022917"/>
    </source>
</evidence>
<evidence type="ECO:0000256" key="1">
    <source>
        <dbReference type="ARBA" id="ARBA00005532"/>
    </source>
</evidence>
<dbReference type="PROSITE" id="PS01127">
    <property type="entry name" value="EF_TS_2"/>
    <property type="match status" value="1"/>
</dbReference>
<dbReference type="InterPro" id="IPR014039">
    <property type="entry name" value="Transl_elong_EFTs/EF1B_dimer"/>
</dbReference>
<dbReference type="InterPro" id="IPR009060">
    <property type="entry name" value="UBA-like_sf"/>
</dbReference>
<evidence type="ECO:0000256" key="4">
    <source>
        <dbReference type="HAMAP-Rule" id="MF_03135"/>
    </source>
</evidence>
<evidence type="ECO:0000313" key="8">
    <source>
        <dbReference type="Proteomes" id="UP000784294"/>
    </source>
</evidence>
<feature type="region of interest" description="Disordered" evidence="5">
    <location>
        <begin position="336"/>
        <end position="366"/>
    </location>
</feature>
<comment type="similarity">
    <text evidence="1 4">Belongs to the EF-Ts family.</text>
</comment>
<dbReference type="Pfam" id="PF00889">
    <property type="entry name" value="EF_TS"/>
    <property type="match status" value="1"/>
</dbReference>
<reference evidence="7" key="1">
    <citation type="submission" date="2018-11" db="EMBL/GenBank/DDBJ databases">
        <authorList>
            <consortium name="Pathogen Informatics"/>
        </authorList>
    </citation>
    <scope>NUCLEOTIDE SEQUENCE</scope>
</reference>
<dbReference type="PANTHER" id="PTHR11741:SF0">
    <property type="entry name" value="ELONGATION FACTOR TS, MITOCHONDRIAL"/>
    <property type="match status" value="1"/>
</dbReference>
<comment type="subcellular location">
    <subcellularLocation>
        <location evidence="4">Mitochondrion</location>
    </subcellularLocation>
</comment>
<dbReference type="Gene3D" id="3.30.479.20">
    <property type="entry name" value="Elongation factor Ts, dimerisation domain"/>
    <property type="match status" value="2"/>
</dbReference>
<dbReference type="Proteomes" id="UP000784294">
    <property type="component" value="Unassembled WGS sequence"/>
</dbReference>
<dbReference type="SUPFAM" id="SSF54713">
    <property type="entry name" value="Elongation factor Ts (EF-Ts), dimerisation domain"/>
    <property type="match status" value="1"/>
</dbReference>
<dbReference type="HAMAP" id="MF_00050">
    <property type="entry name" value="EF_Ts"/>
    <property type="match status" value="1"/>
</dbReference>
<dbReference type="AlphaFoldDB" id="A0A3S5B1W4"/>
<dbReference type="InterPro" id="IPR001816">
    <property type="entry name" value="Transl_elong_EFTs/EF1B"/>
</dbReference>
<name>A0A3S5B1W4_9PLAT</name>
<sequence>MHSLRLLFFRAQSFSPKKFHSSIKISYFSSKTNISSLAKLRKHTGLPLSSCREALNKNDDDFDKALEWIRKESIKKGWAKIGKYSNNTLTQGVLGLAATNSHAVIVEVNCETDFVARNPDFQILVEKAGECILKNFMVSIWILKNPFVNNSSYPCRAKWDMHTLSKLNLDNTHSLADMVALTLNKIGESIAINRAVGLSVGSNVAAESLAAYAHQSSSGLSSRKGRVDFGKYASIVRYQAMSGDLPENWKGKAALVGRQICQHIIGLNPLPGLLSSVPVGLSNEANLSTRPPDEDSHLLEQPFIFDESLTVREVATLNRMHLLDFVRWEVATDEIGSEGDERDEQVNTQASSSSNASGENFTTAIK</sequence>
<comment type="function">
    <text evidence="4">Associates with the EF-Tu.GDP complex and induces the exchange of GDP to GTP. It remains bound to the aminoacyl-tRNA.EF-Tu.GTP complex up to the GTP hydrolysis stage on the ribosome.</text>
</comment>
<comment type="caution">
    <text evidence="7">The sequence shown here is derived from an EMBL/GenBank/DDBJ whole genome shotgun (WGS) entry which is preliminary data.</text>
</comment>
<keyword evidence="8" id="KW-1185">Reference proteome</keyword>
<evidence type="ECO:0000256" key="5">
    <source>
        <dbReference type="SAM" id="MobiDB-lite"/>
    </source>
</evidence>
<feature type="domain" description="Translation elongation factor EFTs/EF1B dimerisation" evidence="6">
    <location>
        <begin position="103"/>
        <end position="270"/>
    </location>
</feature>
<keyword evidence="3 4" id="KW-0648">Protein biosynthesis</keyword>
<proteinExistence type="inferred from homology"/>
<keyword evidence="2 4" id="KW-0251">Elongation factor</keyword>
<dbReference type="PANTHER" id="PTHR11741">
    <property type="entry name" value="ELONGATION FACTOR TS"/>
    <property type="match status" value="1"/>
</dbReference>
<protein>
    <recommendedName>
        <fullName evidence="4">Elongation factor Ts, mitochondrial</fullName>
        <shortName evidence="4">EF-Ts</shortName>
        <shortName evidence="4">EF-TsMt</shortName>
    </recommendedName>
</protein>
<dbReference type="OrthoDB" id="277235at2759"/>
<dbReference type="GO" id="GO:0003746">
    <property type="term" value="F:translation elongation factor activity"/>
    <property type="evidence" value="ECO:0007669"/>
    <property type="project" value="UniProtKB-UniRule"/>
</dbReference>
<dbReference type="Gene3D" id="1.10.8.10">
    <property type="entry name" value="DNA helicase RuvA subunit, C-terminal domain"/>
    <property type="match status" value="1"/>
</dbReference>
<feature type="compositionally biased region" description="Polar residues" evidence="5">
    <location>
        <begin position="346"/>
        <end position="366"/>
    </location>
</feature>
<gene>
    <name evidence="7" type="ORF">PXEA_LOCUS27698</name>
</gene>
<evidence type="ECO:0000256" key="2">
    <source>
        <dbReference type="ARBA" id="ARBA00022768"/>
    </source>
</evidence>
<dbReference type="InterPro" id="IPR018101">
    <property type="entry name" value="Transl_elong_Ts_CS"/>
</dbReference>
<accession>A0A3S5B1W4</accession>
<dbReference type="GO" id="GO:0005739">
    <property type="term" value="C:mitochondrion"/>
    <property type="evidence" value="ECO:0007669"/>
    <property type="project" value="UniProtKB-SubCell"/>
</dbReference>
<evidence type="ECO:0000313" key="7">
    <source>
        <dbReference type="EMBL" id="VEL34258.1"/>
    </source>
</evidence>
<dbReference type="SUPFAM" id="SSF46934">
    <property type="entry name" value="UBA-like"/>
    <property type="match status" value="1"/>
</dbReference>
<keyword evidence="4" id="KW-0496">Mitochondrion</keyword>
<dbReference type="GO" id="GO:0070125">
    <property type="term" value="P:mitochondrial translational elongation"/>
    <property type="evidence" value="ECO:0007669"/>
    <property type="project" value="TreeGrafter"/>
</dbReference>
<dbReference type="InterPro" id="IPR036402">
    <property type="entry name" value="EF-Ts_dimer_sf"/>
</dbReference>
<dbReference type="EMBL" id="CAAALY010247293">
    <property type="protein sequence ID" value="VEL34258.1"/>
    <property type="molecule type" value="Genomic_DNA"/>
</dbReference>
<evidence type="ECO:0000259" key="6">
    <source>
        <dbReference type="Pfam" id="PF00889"/>
    </source>
</evidence>